<feature type="non-terminal residue" evidence="1">
    <location>
        <position position="1"/>
    </location>
</feature>
<comment type="caution">
    <text evidence="1">The sequence shown here is derived from an EMBL/GenBank/DDBJ whole genome shotgun (WGS) entry which is preliminary data.</text>
</comment>
<reference evidence="1" key="1">
    <citation type="journal article" date="2021" name="Nat. Commun.">
        <title>Genetic determinants of endophytism in the Arabidopsis root mycobiome.</title>
        <authorList>
            <person name="Mesny F."/>
            <person name="Miyauchi S."/>
            <person name="Thiergart T."/>
            <person name="Pickel B."/>
            <person name="Atanasova L."/>
            <person name="Karlsson M."/>
            <person name="Huettel B."/>
            <person name="Barry K.W."/>
            <person name="Haridas S."/>
            <person name="Chen C."/>
            <person name="Bauer D."/>
            <person name="Andreopoulos W."/>
            <person name="Pangilinan J."/>
            <person name="LaButti K."/>
            <person name="Riley R."/>
            <person name="Lipzen A."/>
            <person name="Clum A."/>
            <person name="Drula E."/>
            <person name="Henrissat B."/>
            <person name="Kohler A."/>
            <person name="Grigoriev I.V."/>
            <person name="Martin F.M."/>
            <person name="Hacquard S."/>
        </authorList>
    </citation>
    <scope>NUCLEOTIDE SEQUENCE</scope>
    <source>
        <strain evidence="1">MPI-CAGE-AT-0016</strain>
    </source>
</reference>
<dbReference type="Proteomes" id="UP000813385">
    <property type="component" value="Unassembled WGS sequence"/>
</dbReference>
<protein>
    <submittedName>
        <fullName evidence="1">Uncharacterized protein</fullName>
    </submittedName>
</protein>
<gene>
    <name evidence="1" type="ORF">B0T11DRAFT_291103</name>
</gene>
<name>A0A8K0T9T3_9PEZI</name>
<organism evidence="1 2">
    <name type="scientific">Plectosphaerella cucumerina</name>
    <dbReference type="NCBI Taxonomy" id="40658"/>
    <lineage>
        <taxon>Eukaryota</taxon>
        <taxon>Fungi</taxon>
        <taxon>Dikarya</taxon>
        <taxon>Ascomycota</taxon>
        <taxon>Pezizomycotina</taxon>
        <taxon>Sordariomycetes</taxon>
        <taxon>Hypocreomycetidae</taxon>
        <taxon>Glomerellales</taxon>
        <taxon>Plectosphaerellaceae</taxon>
        <taxon>Plectosphaerella</taxon>
    </lineage>
</organism>
<evidence type="ECO:0000313" key="1">
    <source>
        <dbReference type="EMBL" id="KAH7347290.1"/>
    </source>
</evidence>
<accession>A0A8K0T9T3</accession>
<evidence type="ECO:0000313" key="2">
    <source>
        <dbReference type="Proteomes" id="UP000813385"/>
    </source>
</evidence>
<dbReference type="AlphaFoldDB" id="A0A8K0T9T3"/>
<proteinExistence type="predicted"/>
<sequence>MATPTLRRILPRKLCLHRQSRPMSSSVDWTDIDLNGSPPPGAVVEHLIPAFIVARLCAVANHGRHWEPRPFRMDGQKTPAGPATRTPPMSDISFWTEHWNNPAGLPAGLPPVTSSSPDLRRPADRVFEALGSTTNPYAMIMMQDRLQTAKARLESYTEPISAHSARALLRQATAPDGSGGDDPTNDLIAPLQEASAVFELTRDPEIARQIQAIRGLVTAQLMVVEQHCPGAQGFTAHWDEFYPYYFSAVSGFARRWARGHIGEMRTAYEASPGAYARDAVLEELVEREKKVEEMRYAFEG</sequence>
<keyword evidence="2" id="KW-1185">Reference proteome</keyword>
<dbReference type="OrthoDB" id="73875at2759"/>
<dbReference type="EMBL" id="JAGPXD010000007">
    <property type="protein sequence ID" value="KAH7347290.1"/>
    <property type="molecule type" value="Genomic_DNA"/>
</dbReference>